<evidence type="ECO:0000256" key="3">
    <source>
        <dbReference type="ARBA" id="ARBA00022670"/>
    </source>
</evidence>
<name>A0A7C9BEI2_9BACT</name>
<evidence type="ECO:0000256" key="1">
    <source>
        <dbReference type="ARBA" id="ARBA00004651"/>
    </source>
</evidence>
<proteinExistence type="predicted"/>
<dbReference type="NCBIfam" id="TIGR04287">
    <property type="entry name" value="exosort_XrtK"/>
    <property type="match status" value="1"/>
</dbReference>
<keyword evidence="11" id="KW-1185">Reference proteome</keyword>
<dbReference type="InterPro" id="IPR026392">
    <property type="entry name" value="Exo/Archaeosortase_dom"/>
</dbReference>
<dbReference type="GO" id="GO:0005886">
    <property type="term" value="C:plasma membrane"/>
    <property type="evidence" value="ECO:0007669"/>
    <property type="project" value="UniProtKB-SubCell"/>
</dbReference>
<dbReference type="Pfam" id="PF09721">
    <property type="entry name" value="Exosortase_EpsH"/>
    <property type="match status" value="1"/>
</dbReference>
<accession>A0A7C9BEI2</accession>
<keyword evidence="3" id="KW-0645">Protease</keyword>
<reference evidence="10 11" key="1">
    <citation type="submission" date="2019-10" db="EMBL/GenBank/DDBJ databases">
        <title>Draft Genome Sequence of Cytophagaceae sp. SJW1-29.</title>
        <authorList>
            <person name="Choi A."/>
        </authorList>
    </citation>
    <scope>NUCLEOTIDE SEQUENCE [LARGE SCALE GENOMIC DNA]</scope>
    <source>
        <strain evidence="10 11">SJW1-29</strain>
    </source>
</reference>
<keyword evidence="4 8" id="KW-0812">Transmembrane</keyword>
<keyword evidence="5 10" id="KW-0378">Hydrolase</keyword>
<dbReference type="GO" id="GO:0008233">
    <property type="term" value="F:peptidase activity"/>
    <property type="evidence" value="ECO:0007669"/>
    <property type="project" value="UniProtKB-KW"/>
</dbReference>
<keyword evidence="2" id="KW-1003">Cell membrane</keyword>
<dbReference type="AlphaFoldDB" id="A0A7C9BEI2"/>
<feature type="signal peptide" evidence="9">
    <location>
        <begin position="1"/>
        <end position="25"/>
    </location>
</feature>
<keyword evidence="7 8" id="KW-0472">Membrane</keyword>
<evidence type="ECO:0000256" key="4">
    <source>
        <dbReference type="ARBA" id="ARBA00022692"/>
    </source>
</evidence>
<dbReference type="InterPro" id="IPR027551">
    <property type="entry name" value="Exosort_XrtK"/>
</dbReference>
<feature type="chain" id="PRO_5029007185" evidence="9">
    <location>
        <begin position="26"/>
        <end position="176"/>
    </location>
</feature>
<dbReference type="InterPro" id="IPR019127">
    <property type="entry name" value="Exosortase"/>
</dbReference>
<comment type="caution">
    <text evidence="10">The sequence shown here is derived from an EMBL/GenBank/DDBJ whole genome shotgun (WGS) entry which is preliminary data.</text>
</comment>
<evidence type="ECO:0000256" key="9">
    <source>
        <dbReference type="SAM" id="SignalP"/>
    </source>
</evidence>
<keyword evidence="6 8" id="KW-1133">Transmembrane helix</keyword>
<evidence type="ECO:0000313" key="11">
    <source>
        <dbReference type="Proteomes" id="UP000479293"/>
    </source>
</evidence>
<evidence type="ECO:0000313" key="10">
    <source>
        <dbReference type="EMBL" id="MPR35618.1"/>
    </source>
</evidence>
<organism evidence="10 11">
    <name type="scientific">Salmonirosea aquatica</name>
    <dbReference type="NCBI Taxonomy" id="2654236"/>
    <lineage>
        <taxon>Bacteria</taxon>
        <taxon>Pseudomonadati</taxon>
        <taxon>Bacteroidota</taxon>
        <taxon>Cytophagia</taxon>
        <taxon>Cytophagales</taxon>
        <taxon>Spirosomataceae</taxon>
        <taxon>Salmonirosea</taxon>
    </lineage>
</organism>
<evidence type="ECO:0000256" key="6">
    <source>
        <dbReference type="ARBA" id="ARBA00022989"/>
    </source>
</evidence>
<gene>
    <name evidence="10" type="primary">xrtK</name>
    <name evidence="10" type="ORF">GBK04_20255</name>
</gene>
<dbReference type="EMBL" id="WHLY01000002">
    <property type="protein sequence ID" value="MPR35618.1"/>
    <property type="molecule type" value="Genomic_DNA"/>
</dbReference>
<evidence type="ECO:0000256" key="7">
    <source>
        <dbReference type="ARBA" id="ARBA00023136"/>
    </source>
</evidence>
<dbReference type="NCBIfam" id="TIGR04178">
    <property type="entry name" value="exo_archaeo"/>
    <property type="match status" value="1"/>
</dbReference>
<keyword evidence="9" id="KW-0732">Signal</keyword>
<evidence type="ECO:0000256" key="2">
    <source>
        <dbReference type="ARBA" id="ARBA00022475"/>
    </source>
</evidence>
<dbReference type="RefSeq" id="WP_152762831.1">
    <property type="nucleotide sequence ID" value="NZ_WHLY01000002.1"/>
</dbReference>
<dbReference type="Proteomes" id="UP000479293">
    <property type="component" value="Unassembled WGS sequence"/>
</dbReference>
<sequence>MPRNLPYQLAALAIFVLLKLAYTQADTSDLAFLLGPTDTLVGLAANSPSVYDSASGYLHPDLNITIDKSCSGFNFWMLSFLMLSFLSLRYLSQSSHKLAALPLALLCAYGLTIFANTSRITIAVLLQNQFPHVPPPYQAWFHQAQGTFVYLSCLIGLYLTLDYLLSQLTCSDAQPA</sequence>
<evidence type="ECO:0000256" key="5">
    <source>
        <dbReference type="ARBA" id="ARBA00022801"/>
    </source>
</evidence>
<evidence type="ECO:0000256" key="8">
    <source>
        <dbReference type="SAM" id="Phobius"/>
    </source>
</evidence>
<feature type="transmembrane region" description="Helical" evidence="8">
    <location>
        <begin position="103"/>
        <end position="127"/>
    </location>
</feature>
<feature type="transmembrane region" description="Helical" evidence="8">
    <location>
        <begin position="73"/>
        <end position="91"/>
    </location>
</feature>
<dbReference type="GO" id="GO:0006508">
    <property type="term" value="P:proteolysis"/>
    <property type="evidence" value="ECO:0007669"/>
    <property type="project" value="UniProtKB-KW"/>
</dbReference>
<dbReference type="EC" id="3.4.22.-" evidence="10"/>
<feature type="transmembrane region" description="Helical" evidence="8">
    <location>
        <begin position="147"/>
        <end position="165"/>
    </location>
</feature>
<comment type="subcellular location">
    <subcellularLocation>
        <location evidence="1">Cell membrane</location>
        <topology evidence="1">Multi-pass membrane protein</topology>
    </subcellularLocation>
</comment>
<protein>
    <submittedName>
        <fullName evidence="10">Exosortase K</fullName>
        <ecNumber evidence="10">3.4.22.-</ecNumber>
    </submittedName>
</protein>